<dbReference type="Pfam" id="PF02779">
    <property type="entry name" value="Transket_pyr"/>
    <property type="match status" value="1"/>
</dbReference>
<evidence type="ECO:0000256" key="4">
    <source>
        <dbReference type="ARBA" id="ARBA00007131"/>
    </source>
</evidence>
<dbReference type="InterPro" id="IPR009014">
    <property type="entry name" value="Transketo_C/PFOR_II"/>
</dbReference>
<dbReference type="InterPro" id="IPR036629">
    <property type="entry name" value="YjbJ_sf"/>
</dbReference>
<proteinExistence type="inferred from homology"/>
<dbReference type="CDD" id="cd07033">
    <property type="entry name" value="TPP_PYR_DXS_TK_like"/>
    <property type="match status" value="1"/>
</dbReference>
<dbReference type="SMART" id="SM00861">
    <property type="entry name" value="Transket_pyr"/>
    <property type="match status" value="1"/>
</dbReference>
<dbReference type="InterPro" id="IPR029061">
    <property type="entry name" value="THDP-binding"/>
</dbReference>
<feature type="domain" description="Transketolase-like pyrimidine-binding" evidence="5">
    <location>
        <begin position="346"/>
        <end position="520"/>
    </location>
</feature>
<dbReference type="Pfam" id="PF02780">
    <property type="entry name" value="Transketolase_C"/>
    <property type="match status" value="1"/>
</dbReference>
<dbReference type="SUPFAM" id="SSF52518">
    <property type="entry name" value="Thiamin diphosphate-binding fold (THDP-binding)"/>
    <property type="match status" value="2"/>
</dbReference>
<dbReference type="InterPro" id="IPR005474">
    <property type="entry name" value="Transketolase_N"/>
</dbReference>
<dbReference type="Gene3D" id="1.10.1470.10">
    <property type="entry name" value="YjbJ"/>
    <property type="match status" value="1"/>
</dbReference>
<protein>
    <submittedName>
        <fullName evidence="6">Transketolase C-terminal domain-containing protein</fullName>
    </submittedName>
</protein>
<dbReference type="SUPFAM" id="SSF52922">
    <property type="entry name" value="TK C-terminal domain-like"/>
    <property type="match status" value="1"/>
</dbReference>
<dbReference type="InterPro" id="IPR033248">
    <property type="entry name" value="Transketolase_C"/>
</dbReference>
<evidence type="ECO:0000256" key="1">
    <source>
        <dbReference type="ARBA" id="ARBA00001936"/>
    </source>
</evidence>
<evidence type="ECO:0000256" key="3">
    <source>
        <dbReference type="ARBA" id="ARBA00001964"/>
    </source>
</evidence>
<evidence type="ECO:0000259" key="5">
    <source>
        <dbReference type="SMART" id="SM00861"/>
    </source>
</evidence>
<dbReference type="InterPro" id="IPR005475">
    <property type="entry name" value="Transketolase-like_Pyr-bd"/>
</dbReference>
<dbReference type="AlphaFoldDB" id="A0AAX4HJ47"/>
<accession>A0AAX4HJ47</accession>
<dbReference type="SUPFAM" id="SSF69047">
    <property type="entry name" value="Hypothetical protein YjbJ"/>
    <property type="match status" value="1"/>
</dbReference>
<comment type="cofactor">
    <cofactor evidence="2">
        <name>Mg(2+)</name>
        <dbReference type="ChEBI" id="CHEBI:18420"/>
    </cofactor>
</comment>
<dbReference type="PANTHER" id="PTHR43825">
    <property type="entry name" value="PYRUVATE DEHYDROGENASE E1 COMPONENT"/>
    <property type="match status" value="1"/>
</dbReference>
<dbReference type="KEGG" id="psti:SOO65_11270"/>
<organism evidence="6 7">
    <name type="scientific">Peredibacter starrii</name>
    <dbReference type="NCBI Taxonomy" id="28202"/>
    <lineage>
        <taxon>Bacteria</taxon>
        <taxon>Pseudomonadati</taxon>
        <taxon>Bdellovibrionota</taxon>
        <taxon>Bacteriovoracia</taxon>
        <taxon>Bacteriovoracales</taxon>
        <taxon>Bacteriovoracaceae</taxon>
        <taxon>Peredibacter</taxon>
    </lineage>
</organism>
<comment type="cofactor">
    <cofactor evidence="3">
        <name>thiamine diphosphate</name>
        <dbReference type="ChEBI" id="CHEBI:58937"/>
    </cofactor>
</comment>
<name>A0AAX4HJ47_9BACT</name>
<dbReference type="Pfam" id="PF00456">
    <property type="entry name" value="Transketolase_N"/>
    <property type="match status" value="1"/>
</dbReference>
<dbReference type="PANTHER" id="PTHR43825:SF1">
    <property type="entry name" value="TRANSKETOLASE-LIKE PYRIMIDINE-BINDING DOMAIN-CONTAINING PROTEIN"/>
    <property type="match status" value="1"/>
</dbReference>
<comment type="cofactor">
    <cofactor evidence="1">
        <name>Mn(2+)</name>
        <dbReference type="ChEBI" id="CHEBI:29035"/>
    </cofactor>
</comment>
<dbReference type="EMBL" id="CP139487">
    <property type="protein sequence ID" value="WPU63265.1"/>
    <property type="molecule type" value="Genomic_DNA"/>
</dbReference>
<evidence type="ECO:0000313" key="7">
    <source>
        <dbReference type="Proteomes" id="UP001324634"/>
    </source>
</evidence>
<evidence type="ECO:0000313" key="6">
    <source>
        <dbReference type="EMBL" id="WPU63265.1"/>
    </source>
</evidence>
<dbReference type="Proteomes" id="UP001324634">
    <property type="component" value="Chromosome"/>
</dbReference>
<evidence type="ECO:0000256" key="2">
    <source>
        <dbReference type="ARBA" id="ARBA00001946"/>
    </source>
</evidence>
<dbReference type="GO" id="GO:0005737">
    <property type="term" value="C:cytoplasm"/>
    <property type="evidence" value="ECO:0007669"/>
    <property type="project" value="UniProtKB-ARBA"/>
</dbReference>
<keyword evidence="7" id="KW-1185">Reference proteome</keyword>
<dbReference type="Gene3D" id="3.40.50.970">
    <property type="match status" value="2"/>
</dbReference>
<dbReference type="RefSeq" id="WP_321389659.1">
    <property type="nucleotide sequence ID" value="NZ_CP139487.1"/>
</dbReference>
<dbReference type="Gene3D" id="3.40.50.920">
    <property type="match status" value="1"/>
</dbReference>
<dbReference type="InterPro" id="IPR051157">
    <property type="entry name" value="PDH/Transketolase"/>
</dbReference>
<comment type="similarity">
    <text evidence="4">Belongs to the transketolase family.</text>
</comment>
<reference evidence="6 7" key="1">
    <citation type="submission" date="2023-11" db="EMBL/GenBank/DDBJ databases">
        <title>Peredibacter starrii A3.12.</title>
        <authorList>
            <person name="Mitchell R.J."/>
        </authorList>
    </citation>
    <scope>NUCLEOTIDE SEQUENCE [LARGE SCALE GENOMIC DNA]</scope>
    <source>
        <strain evidence="6 7">A3.12</strain>
    </source>
</reference>
<gene>
    <name evidence="6" type="ORF">SOO65_11270</name>
</gene>
<sequence>MSLKPLNIKSKLLDAPSGSPLYSVSIKDAKQKKVVLANPKATRSLIALMDLAAVNGGAACHWGGPSAMTETWTALHALMFKNKDWYNHFNFVNDIGHAENGIYALRTVLGYGDLTMETLKGFRAMGSKLTGHGESHLYPEGVLLSNGPLGSALPQAQGLAAGDKVAKNNRVTVVSVSDGAAMEGEAKEAFTAIPGLASKGKLNPFVMLVSDNNTKLGGRIDKDSFSMQPTFDSFKDLGWDVVKVENGHDLEAVYHTIEESIEKAKKDPSKPVCVWLKTIKGYGVKSTMDSASGGHGFPLKAHDDGIHAFIKEIWGDEAVPAEFTTWANELTVKPEKKSSGSSTPKDKIQVGVAKALSRAAKEGYPVFSITSDLQGSTGLKAFHSEYPDHYLDVGVAESNMVSTAIGMSKVGFIPVVDTFAAFGVTKGNLPLIMASLSQAPVIAVFSHTGFQDAADGASHQSLTYLSALGSIPHLNTVNVGSAKEAEEYMFKAIQKIATDRQCGKDGESYIFFIGRENFALEMKEGLNYDLHKPQKLAEGTDAAIIVSGSLVAKGMEAAEKLRLRGIEATVINHSFVNHSDFTQIANWIAESGSKVVTVEDHQLIGGMGSQLVHQLKLLGLEFDVETLAIKGEFGQSAYSADELYTKHHVDSGAIIEAVERLVHNKGSFMNLDTDILKSKWKDISHEAKRKWDSISEKDLEKVKGNAVAMVSLIQEKFGISKEDATKKVEELLAKYPKDELKAKVEKTAEKVMGTANTLMDEIKSKLKK</sequence>